<evidence type="ECO:0000313" key="1">
    <source>
        <dbReference type="EMBL" id="OCF23185.1"/>
    </source>
</evidence>
<dbReference type="AlphaFoldDB" id="A0A1B9FWN3"/>
<protein>
    <submittedName>
        <fullName evidence="1">Uncharacterized protein</fullName>
    </submittedName>
</protein>
<dbReference type="EMBL" id="KI894024">
    <property type="protein sequence ID" value="OCF23185.1"/>
    <property type="molecule type" value="Genomic_DNA"/>
</dbReference>
<gene>
    <name evidence="1" type="ORF">I302_07539</name>
    <name evidence="2" type="ORF">I302_108095</name>
</gene>
<name>A0A1B9FWN3_9TREE</name>
<dbReference type="Proteomes" id="UP000092730">
    <property type="component" value="Chromosome 7"/>
</dbReference>
<dbReference type="RefSeq" id="XP_019044255.1">
    <property type="nucleotide sequence ID" value="XM_019194132.1"/>
</dbReference>
<evidence type="ECO:0000313" key="3">
    <source>
        <dbReference type="Proteomes" id="UP000092730"/>
    </source>
</evidence>
<dbReference type="EMBL" id="CP144547">
    <property type="protein sequence ID" value="WVW86057.1"/>
    <property type="molecule type" value="Genomic_DNA"/>
</dbReference>
<reference evidence="1" key="3">
    <citation type="submission" date="2014-01" db="EMBL/GenBank/DDBJ databases">
        <title>Evolution of pathogenesis and genome organization in the Tremellales.</title>
        <authorList>
            <person name="Cuomo C."/>
            <person name="Litvintseva A."/>
            <person name="Heitman J."/>
            <person name="Chen Y."/>
            <person name="Sun S."/>
            <person name="Springer D."/>
            <person name="Dromer F."/>
            <person name="Young S."/>
            <person name="Zeng Q."/>
            <person name="Chapman S."/>
            <person name="Gujja S."/>
            <person name="Saif S."/>
            <person name="Birren B."/>
        </authorList>
    </citation>
    <scope>NUCLEOTIDE SEQUENCE</scope>
    <source>
        <strain evidence="1">CBS 10118</strain>
    </source>
</reference>
<keyword evidence="3" id="KW-1185">Reference proteome</keyword>
<dbReference type="KEGG" id="kbi:30211938"/>
<reference evidence="2" key="2">
    <citation type="submission" date="2013-07" db="EMBL/GenBank/DDBJ databases">
        <authorList>
            <consortium name="The Broad Institute Genome Sequencing Platform"/>
            <person name="Cuomo C."/>
            <person name="Litvintseva A."/>
            <person name="Chen Y."/>
            <person name="Heitman J."/>
            <person name="Sun S."/>
            <person name="Springer D."/>
            <person name="Dromer F."/>
            <person name="Young S.K."/>
            <person name="Zeng Q."/>
            <person name="Gargeya S."/>
            <person name="Fitzgerald M."/>
            <person name="Abouelleil A."/>
            <person name="Alvarado L."/>
            <person name="Berlin A.M."/>
            <person name="Chapman S.B."/>
            <person name="Dewar J."/>
            <person name="Goldberg J."/>
            <person name="Griggs A."/>
            <person name="Gujja S."/>
            <person name="Hansen M."/>
            <person name="Howarth C."/>
            <person name="Imamovic A."/>
            <person name="Larimer J."/>
            <person name="McCowan C."/>
            <person name="Murphy C."/>
            <person name="Pearson M."/>
            <person name="Priest M."/>
            <person name="Roberts A."/>
            <person name="Saif S."/>
            <person name="Shea T."/>
            <person name="Sykes S."/>
            <person name="Wortman J."/>
            <person name="Nusbaum C."/>
            <person name="Birren B."/>
        </authorList>
    </citation>
    <scope>NUCLEOTIDE SEQUENCE</scope>
    <source>
        <strain evidence="2">CBS 10118</strain>
    </source>
</reference>
<reference evidence="1" key="1">
    <citation type="submission" date="2013-07" db="EMBL/GenBank/DDBJ databases">
        <title>The Genome Sequence of Cryptococcus bestiolae CBS10118.</title>
        <authorList>
            <consortium name="The Broad Institute Genome Sequencing Platform"/>
            <person name="Cuomo C."/>
            <person name="Litvintseva A."/>
            <person name="Chen Y."/>
            <person name="Heitman J."/>
            <person name="Sun S."/>
            <person name="Springer D."/>
            <person name="Dromer F."/>
            <person name="Young S.K."/>
            <person name="Zeng Q."/>
            <person name="Gargeya S."/>
            <person name="Fitzgerald M."/>
            <person name="Abouelleil A."/>
            <person name="Alvarado L."/>
            <person name="Berlin A.M."/>
            <person name="Chapman S.B."/>
            <person name="Dewar J."/>
            <person name="Goldberg J."/>
            <person name="Griggs A."/>
            <person name="Gujja S."/>
            <person name="Hansen M."/>
            <person name="Howarth C."/>
            <person name="Imamovic A."/>
            <person name="Larimer J."/>
            <person name="McCowan C."/>
            <person name="Murphy C."/>
            <person name="Pearson M."/>
            <person name="Priest M."/>
            <person name="Roberts A."/>
            <person name="Saif S."/>
            <person name="Shea T."/>
            <person name="Sykes S."/>
            <person name="Wortman J."/>
            <person name="Nusbaum C."/>
            <person name="Birren B."/>
        </authorList>
    </citation>
    <scope>NUCLEOTIDE SEQUENCE [LARGE SCALE GENOMIC DNA]</scope>
    <source>
        <strain evidence="1">CBS 10118</strain>
    </source>
</reference>
<evidence type="ECO:0000313" key="2">
    <source>
        <dbReference type="EMBL" id="WVW86057.1"/>
    </source>
</evidence>
<dbReference type="GeneID" id="30211938"/>
<dbReference type="VEuPathDB" id="FungiDB:I302_07539"/>
<organism evidence="1">
    <name type="scientific">Kwoniella bestiolae CBS 10118</name>
    <dbReference type="NCBI Taxonomy" id="1296100"/>
    <lineage>
        <taxon>Eukaryota</taxon>
        <taxon>Fungi</taxon>
        <taxon>Dikarya</taxon>
        <taxon>Basidiomycota</taxon>
        <taxon>Agaricomycotina</taxon>
        <taxon>Tremellomycetes</taxon>
        <taxon>Tremellales</taxon>
        <taxon>Cryptococcaceae</taxon>
        <taxon>Kwoniella</taxon>
    </lineage>
</organism>
<accession>A0A1B9FWN3</accession>
<reference evidence="2" key="4">
    <citation type="submission" date="2024-02" db="EMBL/GenBank/DDBJ databases">
        <title>Comparative genomics of Cryptococcus and Kwoniella reveals pathogenesis evolution and contrasting modes of karyotype evolution via chromosome fusion or intercentromeric recombination.</title>
        <authorList>
            <person name="Coelho M.A."/>
            <person name="David-Palma M."/>
            <person name="Shea T."/>
            <person name="Bowers K."/>
            <person name="McGinley-Smith S."/>
            <person name="Mohammad A.W."/>
            <person name="Gnirke A."/>
            <person name="Yurkov A.M."/>
            <person name="Nowrousian M."/>
            <person name="Sun S."/>
            <person name="Cuomo C.A."/>
            <person name="Heitman J."/>
        </authorList>
    </citation>
    <scope>NUCLEOTIDE SEQUENCE</scope>
    <source>
        <strain evidence="2">CBS 10118</strain>
    </source>
</reference>
<proteinExistence type="predicted"/>
<sequence>MSTFRIDKTYYTGWVKLGLSNVRTKPTNDEAAPVSNYLSGLLKDTKVSGWTAEKMPLERYYVPTLSGPLRNILTGGGSGLSKIAFSRELADEIMSKEGKEGTHTVHGRVLGVYPVGLVLSSP</sequence>